<gene>
    <name evidence="6" type="ORF">PLXY2_LOCUS14367</name>
</gene>
<keyword evidence="7" id="KW-1185">Reference proteome</keyword>
<accession>A0A8S4G4X0</accession>
<feature type="domain" description="E3 ubiquitin-protein ligase RNF220 middle" evidence="5">
    <location>
        <begin position="49"/>
        <end position="273"/>
    </location>
</feature>
<dbReference type="AlphaFoldDB" id="A0A8S4G4X0"/>
<dbReference type="PANTHER" id="PTHR13459:SF1">
    <property type="entry name" value="E3 UBIQUITIN-PROTEIN LIGASE RNF220 ISOFORM X1"/>
    <property type="match status" value="1"/>
</dbReference>
<dbReference type="InterPro" id="IPR052443">
    <property type="entry name" value="E3_ubiq-ligase_RNF220-like"/>
</dbReference>
<evidence type="ECO:0000256" key="1">
    <source>
        <dbReference type="ARBA" id="ARBA00001968"/>
    </source>
</evidence>
<dbReference type="PANTHER" id="PTHR13459">
    <property type="entry name" value="E3 UBIQUITIN-PROTEIN LIGASE RNF220 ISOFORM X1"/>
    <property type="match status" value="1"/>
</dbReference>
<reference evidence="6" key="1">
    <citation type="submission" date="2020-11" db="EMBL/GenBank/DDBJ databases">
        <authorList>
            <person name="Whiteford S."/>
        </authorList>
    </citation>
    <scope>NUCLEOTIDE SEQUENCE</scope>
</reference>
<feature type="region of interest" description="Disordered" evidence="3">
    <location>
        <begin position="218"/>
        <end position="300"/>
    </location>
</feature>
<proteinExistence type="predicted"/>
<feature type="region of interest" description="Disordered" evidence="3">
    <location>
        <begin position="179"/>
        <end position="199"/>
    </location>
</feature>
<feature type="compositionally biased region" description="Low complexity" evidence="3">
    <location>
        <begin position="86"/>
        <end position="104"/>
    </location>
</feature>
<keyword evidence="2" id="KW-0479">Metal-binding</keyword>
<evidence type="ECO:0000313" key="6">
    <source>
        <dbReference type="EMBL" id="CAG9136135.1"/>
    </source>
</evidence>
<evidence type="ECO:0000259" key="5">
    <source>
        <dbReference type="Pfam" id="PF15926"/>
    </source>
</evidence>
<evidence type="ECO:0000259" key="4">
    <source>
        <dbReference type="Pfam" id="PF13359"/>
    </source>
</evidence>
<dbReference type="GO" id="GO:0061630">
    <property type="term" value="F:ubiquitin protein ligase activity"/>
    <property type="evidence" value="ECO:0007669"/>
    <property type="project" value="TreeGrafter"/>
</dbReference>
<dbReference type="GO" id="GO:0016567">
    <property type="term" value="P:protein ubiquitination"/>
    <property type="evidence" value="ECO:0007669"/>
    <property type="project" value="TreeGrafter"/>
</dbReference>
<dbReference type="PRINTS" id="PR02086">
    <property type="entry name" value="PUTNUCHARBI1"/>
</dbReference>
<dbReference type="GO" id="GO:0046872">
    <property type="term" value="F:metal ion binding"/>
    <property type="evidence" value="ECO:0007669"/>
    <property type="project" value="UniProtKB-KW"/>
</dbReference>
<dbReference type="InterPro" id="IPR027806">
    <property type="entry name" value="HARBI1_dom"/>
</dbReference>
<dbReference type="Pfam" id="PF15926">
    <property type="entry name" value="RNF220"/>
    <property type="match status" value="1"/>
</dbReference>
<evidence type="ECO:0000256" key="2">
    <source>
        <dbReference type="ARBA" id="ARBA00022723"/>
    </source>
</evidence>
<dbReference type="InterPro" id="IPR031824">
    <property type="entry name" value="RNF220_mid"/>
</dbReference>
<evidence type="ECO:0000256" key="3">
    <source>
        <dbReference type="SAM" id="MobiDB-lite"/>
    </source>
</evidence>
<organism evidence="6 7">
    <name type="scientific">Plutella xylostella</name>
    <name type="common">Diamondback moth</name>
    <name type="synonym">Plutella maculipennis</name>
    <dbReference type="NCBI Taxonomy" id="51655"/>
    <lineage>
        <taxon>Eukaryota</taxon>
        <taxon>Metazoa</taxon>
        <taxon>Ecdysozoa</taxon>
        <taxon>Arthropoda</taxon>
        <taxon>Hexapoda</taxon>
        <taxon>Insecta</taxon>
        <taxon>Pterygota</taxon>
        <taxon>Neoptera</taxon>
        <taxon>Endopterygota</taxon>
        <taxon>Lepidoptera</taxon>
        <taxon>Glossata</taxon>
        <taxon>Ditrysia</taxon>
        <taxon>Yponomeutoidea</taxon>
        <taxon>Plutellidae</taxon>
        <taxon>Plutella</taxon>
    </lineage>
</organism>
<evidence type="ECO:0000313" key="7">
    <source>
        <dbReference type="Proteomes" id="UP000653454"/>
    </source>
</evidence>
<dbReference type="EMBL" id="CAJHNJ030000125">
    <property type="protein sequence ID" value="CAG9136135.1"/>
    <property type="molecule type" value="Genomic_DNA"/>
</dbReference>
<feature type="region of interest" description="Disordered" evidence="3">
    <location>
        <begin position="77"/>
        <end position="105"/>
    </location>
</feature>
<feature type="compositionally biased region" description="Acidic residues" evidence="3">
    <location>
        <begin position="179"/>
        <end position="192"/>
    </location>
</feature>
<protein>
    <submittedName>
        <fullName evidence="6">(diamondback moth) hypothetical protein</fullName>
    </submittedName>
</protein>
<dbReference type="Pfam" id="PF13359">
    <property type="entry name" value="DDE_Tnp_4"/>
    <property type="match status" value="1"/>
</dbReference>
<dbReference type="Proteomes" id="UP000653454">
    <property type="component" value="Unassembled WGS sequence"/>
</dbReference>
<comment type="cofactor">
    <cofactor evidence="1">
        <name>a divalent metal cation</name>
        <dbReference type="ChEBI" id="CHEBI:60240"/>
    </cofactor>
</comment>
<comment type="caution">
    <text evidence="6">The sequence shown here is derived from an EMBL/GenBank/DDBJ whole genome shotgun (WGS) entry which is preliminary data.</text>
</comment>
<dbReference type="InterPro" id="IPR026103">
    <property type="entry name" value="HARBI1_animal"/>
</dbReference>
<name>A0A8S4G4X0_PLUXY</name>
<feature type="domain" description="DDE Tnp4" evidence="4">
    <location>
        <begin position="457"/>
        <end position="542"/>
    </location>
</feature>
<sequence>MLPVLLYNNMEGSSNQHNNGNNSSFGFALDDNVILNSVRSRKKVQELPNCPVCSCTIRQGELETHMALEVERLTKLSTGGTKRKLSSTSSSSGLAVPGSSSGVATEVADEQDIDVSGCLGGDVYQRVHNNRLRRLRTRSRRSPAATGQCPVCEASVPVSKLQKHALRCLKRTGADVDEDVSSSEEGSIDVENDSPSGGTFGATYTWCGEERVRATALNTDTEPPRHRHTHKECDAALVVDGDEDTELYGPPQYSPSRIMPDDDSAPQSDPEPQPMNGASETADTPMRRASEAEDEQTYKQNGVVLPSAETRIQALKCRIKELEARQNGGVERTDYLQKYDDLDFFRRFRLTKRSVLFLLTKIESKIEFQEDRNHSIPPINQLLMTLRYYATGNHLLAIGDLGGFSVASCSRIVKRVTEAIVSLRAEFIKFPESEEEQRKVKWDFFKIAKFPNVLGCIDCTHVRIQSPGGDDAEIFRNRKGYMSINVQTISTAQLLVTDVVARWPGSTHDSAIYQNSNRYNKFERGDYGCGYLLGDSGYPLKVNCSNKMN</sequence>